<dbReference type="PANTHER" id="PTHR43156:SF2">
    <property type="entry name" value="STAGE II SPORULATION PROTEIN E"/>
    <property type="match status" value="1"/>
</dbReference>
<dbReference type="AlphaFoldDB" id="X0WD89"/>
<reference evidence="4" key="1">
    <citation type="journal article" date="2014" name="Front. Microbiol.">
        <title>High frequency of phylogenetically diverse reductive dehalogenase-homologous genes in deep subseafloor sedimentary metagenomes.</title>
        <authorList>
            <person name="Kawai M."/>
            <person name="Futagami T."/>
            <person name="Toyoda A."/>
            <person name="Takaki Y."/>
            <person name="Nishi S."/>
            <person name="Hori S."/>
            <person name="Arai W."/>
            <person name="Tsubouchi T."/>
            <person name="Morono Y."/>
            <person name="Uchiyama I."/>
            <person name="Ito T."/>
            <person name="Fujiyama A."/>
            <person name="Inagaki F."/>
            <person name="Takami H."/>
        </authorList>
    </citation>
    <scope>NUCLEOTIDE SEQUENCE</scope>
    <source>
        <strain evidence="4">Expedition CK06-06</strain>
    </source>
</reference>
<feature type="non-terminal residue" evidence="4">
    <location>
        <position position="1"/>
    </location>
</feature>
<feature type="coiled-coil region" evidence="2">
    <location>
        <begin position="206"/>
        <end position="244"/>
    </location>
</feature>
<accession>X0WD89</accession>
<name>X0WD89_9ZZZZ</name>
<keyword evidence="1" id="KW-0378">Hydrolase</keyword>
<feature type="domain" description="GAF" evidence="3">
    <location>
        <begin position="68"/>
        <end position="214"/>
    </location>
</feature>
<evidence type="ECO:0000313" key="4">
    <source>
        <dbReference type="EMBL" id="GAG28595.1"/>
    </source>
</evidence>
<dbReference type="Pfam" id="PF13185">
    <property type="entry name" value="GAF_2"/>
    <property type="match status" value="1"/>
</dbReference>
<dbReference type="SUPFAM" id="SSF55781">
    <property type="entry name" value="GAF domain-like"/>
    <property type="match status" value="2"/>
</dbReference>
<dbReference type="Gene3D" id="3.30.450.40">
    <property type="match status" value="2"/>
</dbReference>
<evidence type="ECO:0000259" key="3">
    <source>
        <dbReference type="SMART" id="SM00065"/>
    </source>
</evidence>
<sequence>GELAGLLILGKKISGRPYSKQDLELLQTLANQAALALDNARLYEEVKKSLSERAKLHEILLSISSLFDVAKILKLIVKGTIGFTRSQRSVIMVLDKKKEKIYQAAMKASSPEFSYPIKGAKPNSLAWRTIKEKKSFLVEVPVVSGRLTQSDGEAGGVRAVLSLPLRGQEDVMGALIASSSSSQSFSKEEVQILSILADQAAIAIEKARLIEDSKRAREELQNWGKELSRKVKEKTEELKRSQAQLF</sequence>
<dbReference type="InterPro" id="IPR052016">
    <property type="entry name" value="Bact_Sigma-Reg"/>
</dbReference>
<organism evidence="4">
    <name type="scientific">marine sediment metagenome</name>
    <dbReference type="NCBI Taxonomy" id="412755"/>
    <lineage>
        <taxon>unclassified sequences</taxon>
        <taxon>metagenomes</taxon>
        <taxon>ecological metagenomes</taxon>
    </lineage>
</organism>
<feature type="non-terminal residue" evidence="4">
    <location>
        <position position="246"/>
    </location>
</feature>
<dbReference type="SMART" id="SM00065">
    <property type="entry name" value="GAF"/>
    <property type="match status" value="1"/>
</dbReference>
<gene>
    <name evidence="4" type="ORF">S01H1_69660</name>
</gene>
<evidence type="ECO:0000256" key="1">
    <source>
        <dbReference type="ARBA" id="ARBA00022801"/>
    </source>
</evidence>
<proteinExistence type="predicted"/>
<keyword evidence="2" id="KW-0175">Coiled coil</keyword>
<dbReference type="EMBL" id="BARS01046263">
    <property type="protein sequence ID" value="GAG28595.1"/>
    <property type="molecule type" value="Genomic_DNA"/>
</dbReference>
<evidence type="ECO:0000256" key="2">
    <source>
        <dbReference type="SAM" id="Coils"/>
    </source>
</evidence>
<dbReference type="InterPro" id="IPR029016">
    <property type="entry name" value="GAF-like_dom_sf"/>
</dbReference>
<comment type="caution">
    <text evidence="4">The sequence shown here is derived from an EMBL/GenBank/DDBJ whole genome shotgun (WGS) entry which is preliminary data.</text>
</comment>
<dbReference type="PANTHER" id="PTHR43156">
    <property type="entry name" value="STAGE II SPORULATION PROTEIN E-RELATED"/>
    <property type="match status" value="1"/>
</dbReference>
<protein>
    <recommendedName>
        <fullName evidence="3">GAF domain-containing protein</fullName>
    </recommendedName>
</protein>
<dbReference type="GO" id="GO:0016791">
    <property type="term" value="F:phosphatase activity"/>
    <property type="evidence" value="ECO:0007669"/>
    <property type="project" value="TreeGrafter"/>
</dbReference>
<dbReference type="InterPro" id="IPR003018">
    <property type="entry name" value="GAF"/>
</dbReference>